<name>A0AAN8T1U8_SOLBU</name>
<keyword evidence="3" id="KW-1185">Reference proteome</keyword>
<proteinExistence type="predicted"/>
<feature type="compositionally biased region" description="Polar residues" evidence="1">
    <location>
        <begin position="31"/>
        <end position="52"/>
    </location>
</feature>
<accession>A0AAN8T1U8</accession>
<protein>
    <submittedName>
        <fullName evidence="2">Uncharacterized protein</fullName>
    </submittedName>
</protein>
<dbReference type="Proteomes" id="UP001371456">
    <property type="component" value="Unassembled WGS sequence"/>
</dbReference>
<reference evidence="2 3" key="1">
    <citation type="submission" date="2024-02" db="EMBL/GenBank/DDBJ databases">
        <title>de novo genome assembly of Solanum bulbocastanum strain 11H21.</title>
        <authorList>
            <person name="Hosaka A.J."/>
        </authorList>
    </citation>
    <scope>NUCLEOTIDE SEQUENCE [LARGE SCALE GENOMIC DNA]</scope>
    <source>
        <tissue evidence="2">Young leaves</tissue>
    </source>
</reference>
<comment type="caution">
    <text evidence="2">The sequence shown here is derived from an EMBL/GenBank/DDBJ whole genome shotgun (WGS) entry which is preliminary data.</text>
</comment>
<dbReference type="EMBL" id="JBANQN010000010">
    <property type="protein sequence ID" value="KAK6778039.1"/>
    <property type="molecule type" value="Genomic_DNA"/>
</dbReference>
<evidence type="ECO:0000313" key="2">
    <source>
        <dbReference type="EMBL" id="KAK6778039.1"/>
    </source>
</evidence>
<organism evidence="2 3">
    <name type="scientific">Solanum bulbocastanum</name>
    <name type="common">Wild potato</name>
    <dbReference type="NCBI Taxonomy" id="147425"/>
    <lineage>
        <taxon>Eukaryota</taxon>
        <taxon>Viridiplantae</taxon>
        <taxon>Streptophyta</taxon>
        <taxon>Embryophyta</taxon>
        <taxon>Tracheophyta</taxon>
        <taxon>Spermatophyta</taxon>
        <taxon>Magnoliopsida</taxon>
        <taxon>eudicotyledons</taxon>
        <taxon>Gunneridae</taxon>
        <taxon>Pentapetalae</taxon>
        <taxon>asterids</taxon>
        <taxon>lamiids</taxon>
        <taxon>Solanales</taxon>
        <taxon>Solanaceae</taxon>
        <taxon>Solanoideae</taxon>
        <taxon>Solaneae</taxon>
        <taxon>Solanum</taxon>
    </lineage>
</organism>
<feature type="region of interest" description="Disordered" evidence="1">
    <location>
        <begin position="31"/>
        <end position="53"/>
    </location>
</feature>
<evidence type="ECO:0000256" key="1">
    <source>
        <dbReference type="SAM" id="MobiDB-lite"/>
    </source>
</evidence>
<gene>
    <name evidence="2" type="ORF">RDI58_024757</name>
</gene>
<evidence type="ECO:0000313" key="3">
    <source>
        <dbReference type="Proteomes" id="UP001371456"/>
    </source>
</evidence>
<sequence length="82" mass="9385">MAHQKLWGDQCLLHDPTDHEVDLVNRETRFISSQGSQHSRRNLSQNNDQNTARPVDSKWTYLLFKQTVSSVYVPCSGNLTIA</sequence>
<dbReference type="AlphaFoldDB" id="A0AAN8T1U8"/>